<dbReference type="RefSeq" id="XP_004343845.2">
    <property type="nucleotide sequence ID" value="XM_004343795.2"/>
</dbReference>
<dbReference type="OrthoDB" id="2190767at2759"/>
<name>A0A0D2UPC1_CAPO3</name>
<dbReference type="Gene3D" id="3.55.10.10">
    <property type="entry name" value="Archease domain"/>
    <property type="match status" value="1"/>
</dbReference>
<dbReference type="AlphaFoldDB" id="A0A0D2UPC1"/>
<dbReference type="Pfam" id="PF01951">
    <property type="entry name" value="Archease"/>
    <property type="match status" value="1"/>
</dbReference>
<dbReference type="InterPro" id="IPR023572">
    <property type="entry name" value="Archease_dom"/>
</dbReference>
<sequence>VGEAQCYEEPHLKRTLNTGGDSLAEAFVQVVYAMYGYMTDTDKADIFLFNFCTEFLVVKTIEMIEFDATNFKIKAIGRGETFDKAKHGQGTEVKAITYSNMQIHQDPATGKCDIYVIVDI</sequence>
<dbReference type="InterPro" id="IPR036820">
    <property type="entry name" value="Archease_dom_sf"/>
</dbReference>
<organism evidence="6 7">
    <name type="scientific">Capsaspora owczarzaki (strain ATCC 30864)</name>
    <dbReference type="NCBI Taxonomy" id="595528"/>
    <lineage>
        <taxon>Eukaryota</taxon>
        <taxon>Filasterea</taxon>
        <taxon>Capsaspora</taxon>
    </lineage>
</organism>
<accession>A0A0D2UPC1</accession>
<keyword evidence="3" id="KW-0479">Metal-binding</keyword>
<evidence type="ECO:0000313" key="6">
    <source>
        <dbReference type="EMBL" id="KJE96861.1"/>
    </source>
</evidence>
<dbReference type="InParanoid" id="A0A0D2UPC1"/>
<dbReference type="GO" id="GO:0072669">
    <property type="term" value="C:tRNA-splicing ligase complex"/>
    <property type="evidence" value="ECO:0007669"/>
    <property type="project" value="TreeGrafter"/>
</dbReference>
<reference evidence="7" key="1">
    <citation type="submission" date="2011-02" db="EMBL/GenBank/DDBJ databases">
        <title>The Genome Sequence of Capsaspora owczarzaki ATCC 30864.</title>
        <authorList>
            <person name="Russ C."/>
            <person name="Cuomo C."/>
            <person name="Burger G."/>
            <person name="Gray M.W."/>
            <person name="Holland P.W.H."/>
            <person name="King N."/>
            <person name="Lang F.B.F."/>
            <person name="Roger A.J."/>
            <person name="Ruiz-Trillo I."/>
            <person name="Young S.K."/>
            <person name="Zeng Q."/>
            <person name="Gargeya S."/>
            <person name="Alvarado L."/>
            <person name="Berlin A."/>
            <person name="Chapman S.B."/>
            <person name="Chen Z."/>
            <person name="Freedman E."/>
            <person name="Gellesch M."/>
            <person name="Goldberg J."/>
            <person name="Griggs A."/>
            <person name="Gujja S."/>
            <person name="Heilman E."/>
            <person name="Heiman D."/>
            <person name="Howarth C."/>
            <person name="Mehta T."/>
            <person name="Neiman D."/>
            <person name="Pearson M."/>
            <person name="Roberts A."/>
            <person name="Saif S."/>
            <person name="Shea T."/>
            <person name="Shenoy N."/>
            <person name="Sisk P."/>
            <person name="Stolte C."/>
            <person name="Sykes S."/>
            <person name="White J."/>
            <person name="Yandava C."/>
            <person name="Haas B."/>
            <person name="Nusbaum C."/>
            <person name="Birren B."/>
        </authorList>
    </citation>
    <scope>NUCLEOTIDE SEQUENCE</scope>
    <source>
        <strain evidence="7">ATCC 30864</strain>
    </source>
</reference>
<evidence type="ECO:0000256" key="2">
    <source>
        <dbReference type="ARBA" id="ARBA00022694"/>
    </source>
</evidence>
<dbReference type="PANTHER" id="PTHR12682:SF11">
    <property type="entry name" value="PROTEIN ARCHEASE"/>
    <property type="match status" value="1"/>
</dbReference>
<dbReference type="STRING" id="595528.A0A0D2UPC1"/>
<evidence type="ECO:0000256" key="4">
    <source>
        <dbReference type="ARBA" id="ARBA00022837"/>
    </source>
</evidence>
<evidence type="ECO:0000259" key="5">
    <source>
        <dbReference type="Pfam" id="PF01951"/>
    </source>
</evidence>
<evidence type="ECO:0000313" key="7">
    <source>
        <dbReference type="Proteomes" id="UP000008743"/>
    </source>
</evidence>
<dbReference type="GO" id="GO:0046872">
    <property type="term" value="F:metal ion binding"/>
    <property type="evidence" value="ECO:0007669"/>
    <property type="project" value="UniProtKB-KW"/>
</dbReference>
<keyword evidence="4" id="KW-0106">Calcium</keyword>
<dbReference type="InterPro" id="IPR002804">
    <property type="entry name" value="Archease"/>
</dbReference>
<keyword evidence="7" id="KW-1185">Reference proteome</keyword>
<dbReference type="SUPFAM" id="SSF69819">
    <property type="entry name" value="MTH1598-like"/>
    <property type="match status" value="1"/>
</dbReference>
<dbReference type="GO" id="GO:0006388">
    <property type="term" value="P:tRNA splicing, via endonucleolytic cleavage and ligation"/>
    <property type="evidence" value="ECO:0007669"/>
    <property type="project" value="TreeGrafter"/>
</dbReference>
<dbReference type="EMBL" id="KE346372">
    <property type="protein sequence ID" value="KJE96861.1"/>
    <property type="molecule type" value="Genomic_DNA"/>
</dbReference>
<feature type="domain" description="Archease" evidence="5">
    <location>
        <begin position="47"/>
        <end position="120"/>
    </location>
</feature>
<dbReference type="PANTHER" id="PTHR12682">
    <property type="entry name" value="ARCHEASE"/>
    <property type="match status" value="1"/>
</dbReference>
<gene>
    <name evidence="6" type="ORF">CAOG_007121</name>
</gene>
<protein>
    <submittedName>
        <fullName evidence="6">Archease</fullName>
    </submittedName>
</protein>
<proteinExistence type="inferred from homology"/>
<evidence type="ECO:0000256" key="1">
    <source>
        <dbReference type="ARBA" id="ARBA00007963"/>
    </source>
</evidence>
<dbReference type="PhylomeDB" id="A0A0D2UPC1"/>
<dbReference type="Proteomes" id="UP000008743">
    <property type="component" value="Unassembled WGS sequence"/>
</dbReference>
<keyword evidence="2" id="KW-0819">tRNA processing</keyword>
<comment type="similarity">
    <text evidence="1">Belongs to the archease family.</text>
</comment>
<feature type="non-terminal residue" evidence="6">
    <location>
        <position position="1"/>
    </location>
</feature>
<evidence type="ECO:0000256" key="3">
    <source>
        <dbReference type="ARBA" id="ARBA00022723"/>
    </source>
</evidence>